<keyword evidence="7 12" id="KW-0472">Membrane</keyword>
<gene>
    <name evidence="14" type="ORF">HJG63_014235</name>
</gene>
<dbReference type="Pfam" id="PF00001">
    <property type="entry name" value="7tm_1"/>
    <property type="match status" value="1"/>
</dbReference>
<dbReference type="GO" id="GO:0005886">
    <property type="term" value="C:plasma membrane"/>
    <property type="evidence" value="ECO:0007669"/>
    <property type="project" value="UniProtKB-SubCell"/>
</dbReference>
<keyword evidence="11" id="KW-0807">Transducer</keyword>
<feature type="transmembrane region" description="Helical" evidence="12">
    <location>
        <begin position="170"/>
        <end position="193"/>
    </location>
</feature>
<dbReference type="InterPro" id="IPR005390">
    <property type="entry name" value="NeuromedU_rcpt"/>
</dbReference>
<evidence type="ECO:0000256" key="8">
    <source>
        <dbReference type="ARBA" id="ARBA00023157"/>
    </source>
</evidence>
<evidence type="ECO:0000256" key="12">
    <source>
        <dbReference type="SAM" id="Phobius"/>
    </source>
</evidence>
<evidence type="ECO:0000259" key="13">
    <source>
        <dbReference type="PROSITE" id="PS50262"/>
    </source>
</evidence>
<keyword evidence="6" id="KW-0297">G-protein coupled receptor</keyword>
<dbReference type="PRINTS" id="PR01566">
    <property type="entry name" value="NEUROMEDNU1R"/>
</dbReference>
<keyword evidence="5 12" id="KW-1133">Transmembrane helix</keyword>
<keyword evidence="10" id="KW-0325">Glycoprotein</keyword>
<evidence type="ECO:0000256" key="4">
    <source>
        <dbReference type="ARBA" id="ARBA00022692"/>
    </source>
</evidence>
<dbReference type="SUPFAM" id="SSF81321">
    <property type="entry name" value="Family A G protein-coupled receptor-like"/>
    <property type="match status" value="1"/>
</dbReference>
<evidence type="ECO:0000256" key="10">
    <source>
        <dbReference type="ARBA" id="ARBA00023180"/>
    </source>
</evidence>
<dbReference type="PRINTS" id="PR00237">
    <property type="entry name" value="GPCRRHODOPSN"/>
</dbReference>
<dbReference type="PRINTS" id="PR01565">
    <property type="entry name" value="NEUROMEDINUR"/>
</dbReference>
<proteinExistence type="predicted"/>
<evidence type="ECO:0000256" key="5">
    <source>
        <dbReference type="ARBA" id="ARBA00022989"/>
    </source>
</evidence>
<dbReference type="GO" id="GO:0001607">
    <property type="term" value="F:neuromedin U receptor activity"/>
    <property type="evidence" value="ECO:0007669"/>
    <property type="project" value="InterPro"/>
</dbReference>
<feature type="domain" description="G-protein coupled receptors family 1 profile" evidence="13">
    <location>
        <begin position="1"/>
        <end position="193"/>
    </location>
</feature>
<evidence type="ECO:0000256" key="3">
    <source>
        <dbReference type="ARBA" id="ARBA00022475"/>
    </source>
</evidence>
<dbReference type="Proteomes" id="UP000593571">
    <property type="component" value="Unassembled WGS sequence"/>
</dbReference>
<sequence length="262" mass="29542">MRCGETILSCWALSAASSAHCSLRRPAWPPCSLPNTSLHGIQQLDLPCRGTVPSSAMCTLVRPRALYNLVVQTTTLLFFCLPMATISVLYLLIGLRLRHEKLLLLRQGAKSRPRASDSRRLRRLRDRGRTQVTKMLFVLVVVFATCWAPFHIDRLMWSFVSRWTEGLHLAFQYVHVISGVFFYLGSAANPVLYSLMSSRFRDSFWEALCLGFWCHRHRPYRSHSLSKVITGSTLCDLGSPGNRAHPLAENGGPEGQQETDPV</sequence>
<accession>A0A7J8JKY6</accession>
<organism evidence="14 15">
    <name type="scientific">Rousettus aegyptiacus</name>
    <name type="common">Egyptian fruit bat</name>
    <name type="synonym">Pteropus aegyptiacus</name>
    <dbReference type="NCBI Taxonomy" id="9407"/>
    <lineage>
        <taxon>Eukaryota</taxon>
        <taxon>Metazoa</taxon>
        <taxon>Chordata</taxon>
        <taxon>Craniata</taxon>
        <taxon>Vertebrata</taxon>
        <taxon>Euteleostomi</taxon>
        <taxon>Mammalia</taxon>
        <taxon>Eutheria</taxon>
        <taxon>Laurasiatheria</taxon>
        <taxon>Chiroptera</taxon>
        <taxon>Yinpterochiroptera</taxon>
        <taxon>Pteropodoidea</taxon>
        <taxon>Pteropodidae</taxon>
        <taxon>Rousettinae</taxon>
        <taxon>Rousettus</taxon>
    </lineage>
</organism>
<evidence type="ECO:0000313" key="14">
    <source>
        <dbReference type="EMBL" id="KAF6496732.1"/>
    </source>
</evidence>
<comment type="function">
    <text evidence="1">Receptor for the neuromedin-U and neuromedin-S neuropeptides.</text>
</comment>
<dbReference type="Gene3D" id="1.20.1070.10">
    <property type="entry name" value="Rhodopsin 7-helix transmembrane proteins"/>
    <property type="match status" value="1"/>
</dbReference>
<dbReference type="EMBL" id="JACASE010000002">
    <property type="protein sequence ID" value="KAF6496732.1"/>
    <property type="molecule type" value="Genomic_DNA"/>
</dbReference>
<feature type="transmembrane region" description="Helical" evidence="12">
    <location>
        <begin position="132"/>
        <end position="150"/>
    </location>
</feature>
<evidence type="ECO:0000256" key="1">
    <source>
        <dbReference type="ARBA" id="ARBA00003593"/>
    </source>
</evidence>
<name>A0A7J8JKY6_ROUAE</name>
<evidence type="ECO:0000256" key="6">
    <source>
        <dbReference type="ARBA" id="ARBA00023040"/>
    </source>
</evidence>
<dbReference type="AlphaFoldDB" id="A0A7J8JKY6"/>
<keyword evidence="3" id="KW-1003">Cell membrane</keyword>
<comment type="subcellular location">
    <subcellularLocation>
        <location evidence="2">Cell membrane</location>
        <topology evidence="2">Multi-pass membrane protein</topology>
    </subcellularLocation>
</comment>
<reference evidence="14 15" key="1">
    <citation type="journal article" date="2020" name="Nature">
        <title>Six reference-quality genomes reveal evolution of bat adaptations.</title>
        <authorList>
            <person name="Jebb D."/>
            <person name="Huang Z."/>
            <person name="Pippel M."/>
            <person name="Hughes G.M."/>
            <person name="Lavrichenko K."/>
            <person name="Devanna P."/>
            <person name="Winkler S."/>
            <person name="Jermiin L.S."/>
            <person name="Skirmuntt E.C."/>
            <person name="Katzourakis A."/>
            <person name="Burkitt-Gray L."/>
            <person name="Ray D.A."/>
            <person name="Sullivan K.A.M."/>
            <person name="Roscito J.G."/>
            <person name="Kirilenko B.M."/>
            <person name="Davalos L.M."/>
            <person name="Corthals A.P."/>
            <person name="Power M.L."/>
            <person name="Jones G."/>
            <person name="Ransome R.D."/>
            <person name="Dechmann D.K.N."/>
            <person name="Locatelli A.G."/>
            <person name="Puechmaille S.J."/>
            <person name="Fedrigo O."/>
            <person name="Jarvis E.D."/>
            <person name="Hiller M."/>
            <person name="Vernes S.C."/>
            <person name="Myers E.W."/>
            <person name="Teeling E.C."/>
        </authorList>
    </citation>
    <scope>NUCLEOTIDE SEQUENCE [LARGE SCALE GENOMIC DNA]</scope>
    <source>
        <strain evidence="14">MRouAeg1</strain>
        <tissue evidence="14">Muscle</tissue>
    </source>
</reference>
<dbReference type="InterPro" id="IPR017452">
    <property type="entry name" value="GPCR_Rhodpsn_7TM"/>
</dbReference>
<evidence type="ECO:0000256" key="7">
    <source>
        <dbReference type="ARBA" id="ARBA00023136"/>
    </source>
</evidence>
<feature type="transmembrane region" description="Helical" evidence="12">
    <location>
        <begin position="76"/>
        <end position="97"/>
    </location>
</feature>
<evidence type="ECO:0000256" key="2">
    <source>
        <dbReference type="ARBA" id="ARBA00004651"/>
    </source>
</evidence>
<dbReference type="InterPro" id="IPR005391">
    <property type="entry name" value="NeuromedU_rcpt_1"/>
</dbReference>
<keyword evidence="15" id="KW-1185">Reference proteome</keyword>
<evidence type="ECO:0000313" key="15">
    <source>
        <dbReference type="Proteomes" id="UP000593571"/>
    </source>
</evidence>
<dbReference type="PROSITE" id="PS50262">
    <property type="entry name" value="G_PROTEIN_RECEP_F1_2"/>
    <property type="match status" value="1"/>
</dbReference>
<comment type="caution">
    <text evidence="14">The sequence shown here is derived from an EMBL/GenBank/DDBJ whole genome shotgun (WGS) entry which is preliminary data.</text>
</comment>
<keyword evidence="4 12" id="KW-0812">Transmembrane</keyword>
<evidence type="ECO:0000256" key="9">
    <source>
        <dbReference type="ARBA" id="ARBA00023170"/>
    </source>
</evidence>
<evidence type="ECO:0000256" key="11">
    <source>
        <dbReference type="ARBA" id="ARBA00023224"/>
    </source>
</evidence>
<keyword evidence="8" id="KW-1015">Disulfide bond</keyword>
<dbReference type="PANTHER" id="PTHR24243:SF109">
    <property type="entry name" value="NEUROMEDIN-U RECEPTOR 1"/>
    <property type="match status" value="1"/>
</dbReference>
<dbReference type="PANTHER" id="PTHR24243">
    <property type="entry name" value="G-PROTEIN COUPLED RECEPTOR"/>
    <property type="match status" value="1"/>
</dbReference>
<protein>
    <submittedName>
        <fullName evidence="14">Neuromedin U receptor 1</fullName>
    </submittedName>
</protein>
<dbReference type="InterPro" id="IPR000276">
    <property type="entry name" value="GPCR_Rhodpsn"/>
</dbReference>
<keyword evidence="9 14" id="KW-0675">Receptor</keyword>